<dbReference type="Gene3D" id="3.30.470.30">
    <property type="entry name" value="DNA ligase/mRNA capping enzyme"/>
    <property type="match status" value="1"/>
</dbReference>
<dbReference type="InterPro" id="IPR021122">
    <property type="entry name" value="RNA_ligase_dom_REL/Rnl2"/>
</dbReference>
<dbReference type="Proteomes" id="UP001652625">
    <property type="component" value="Chromosome 10"/>
</dbReference>
<evidence type="ECO:0000259" key="1">
    <source>
        <dbReference type="Pfam" id="PF09414"/>
    </source>
</evidence>
<dbReference type="InterPro" id="IPR052732">
    <property type="entry name" value="Cell-binding_unc_protein"/>
</dbReference>
<name>A0ABM4CPK5_HYDVU</name>
<protein>
    <submittedName>
        <fullName evidence="3">Uncharacterized protein LOC105844475</fullName>
    </submittedName>
</protein>
<dbReference type="SUPFAM" id="SSF56091">
    <property type="entry name" value="DNA ligase/mRNA capping enzyme, catalytic domain"/>
    <property type="match status" value="1"/>
</dbReference>
<evidence type="ECO:0000313" key="2">
    <source>
        <dbReference type="Proteomes" id="UP001652625"/>
    </source>
</evidence>
<dbReference type="Pfam" id="PF09414">
    <property type="entry name" value="RNA_ligase"/>
    <property type="match status" value="1"/>
</dbReference>
<organism evidence="2 3">
    <name type="scientific">Hydra vulgaris</name>
    <name type="common">Hydra</name>
    <name type="synonym">Hydra attenuata</name>
    <dbReference type="NCBI Taxonomy" id="6087"/>
    <lineage>
        <taxon>Eukaryota</taxon>
        <taxon>Metazoa</taxon>
        <taxon>Cnidaria</taxon>
        <taxon>Hydrozoa</taxon>
        <taxon>Hydroidolina</taxon>
        <taxon>Anthoathecata</taxon>
        <taxon>Aplanulata</taxon>
        <taxon>Hydridae</taxon>
        <taxon>Hydra</taxon>
    </lineage>
</organism>
<sequence>MNTERLHYIFKFPRTRHLFDAGSNSVSRDDLVLSKKECEAFLKNQKLIIEEKVDGANIGISIRKDLSIAIQNRSHYVFSNTHKQFNVIDSWIDKHSKILHSILEPERHILFGEWLYAKHSIHYKYLSDYFMAFDIYDQINKVFLSVEERNNLLENTEIPHVRKIAEGINFDTVKIMDMLDTKSSYYDGYVEGLVIRKPIEERMLEKDYFTNRVKVVRPDFMQAIEEQWTKQKFTKNQLSYY</sequence>
<dbReference type="PANTHER" id="PTHR43883:SF1">
    <property type="entry name" value="GLUCONOKINASE"/>
    <property type="match status" value="1"/>
</dbReference>
<keyword evidence="2" id="KW-1185">Reference proteome</keyword>
<dbReference type="GeneID" id="105844475"/>
<feature type="domain" description="RNA ligase" evidence="1">
    <location>
        <begin position="46"/>
        <end position="216"/>
    </location>
</feature>
<evidence type="ECO:0000313" key="3">
    <source>
        <dbReference type="RefSeq" id="XP_065663786.1"/>
    </source>
</evidence>
<accession>A0ABM4CPK5</accession>
<gene>
    <name evidence="3" type="primary">LOC105844475</name>
</gene>
<reference evidence="3" key="1">
    <citation type="submission" date="2025-08" db="UniProtKB">
        <authorList>
            <consortium name="RefSeq"/>
        </authorList>
    </citation>
    <scope>IDENTIFICATION</scope>
</reference>
<dbReference type="PANTHER" id="PTHR43883">
    <property type="entry name" value="SLR0207 PROTEIN"/>
    <property type="match status" value="1"/>
</dbReference>
<proteinExistence type="predicted"/>
<dbReference type="RefSeq" id="XP_065663786.1">
    <property type="nucleotide sequence ID" value="XM_065807714.1"/>
</dbReference>